<dbReference type="Pfam" id="PF01048">
    <property type="entry name" value="PNP_UDP_1"/>
    <property type="match status" value="1"/>
</dbReference>
<keyword evidence="7" id="KW-0326">Glycosidase</keyword>
<dbReference type="InterPro" id="IPR035994">
    <property type="entry name" value="Nucleoside_phosphorylase_sf"/>
</dbReference>
<dbReference type="InterPro" id="IPR000845">
    <property type="entry name" value="Nucleoside_phosphorylase_d"/>
</dbReference>
<accession>A0A934SP72</accession>
<comment type="caution">
    <text evidence="7">The sequence shown here is derived from an EMBL/GenBank/DDBJ whole genome shotgun (WGS) entry which is preliminary data.</text>
</comment>
<evidence type="ECO:0000256" key="1">
    <source>
        <dbReference type="ARBA" id="ARBA00004945"/>
    </source>
</evidence>
<sequence length="242" mass="24824">MTTAVDAILIAAMADEAAPFLARATEVGEPVTVGRSVQRMISLAGHPVLLVHSGIGLANAAGAATSAILAARSSDPEANPLVISAGTAGGVAASVLVGDVVVGAEYLTLDADARAFGYQLGQVPGMPPRYGTEADILALIDRTALDGRTIHDGLMVSSDAFVSEDRALRIREQFDGVLSTDMETSAIAQTAHSWGVPFVSVRGISDLCGPVAEDDHLTHVDDAAERSAVVVMSLLSRLPIGA</sequence>
<reference evidence="7" key="1">
    <citation type="submission" date="2021-01" db="EMBL/GenBank/DDBJ databases">
        <title>Lacisediminihabitans sp. nov. strain G11-30, isolated from Antarctic Soil.</title>
        <authorList>
            <person name="Li J."/>
        </authorList>
    </citation>
    <scope>NUCLEOTIDE SEQUENCE</scope>
    <source>
        <strain evidence="7">G11-30</strain>
    </source>
</reference>
<dbReference type="GO" id="GO:0008782">
    <property type="term" value="F:adenosylhomocysteine nucleosidase activity"/>
    <property type="evidence" value="ECO:0007669"/>
    <property type="project" value="UniProtKB-EC"/>
</dbReference>
<evidence type="ECO:0000313" key="7">
    <source>
        <dbReference type="EMBL" id="MBK4348657.1"/>
    </source>
</evidence>
<dbReference type="PANTHER" id="PTHR46832">
    <property type="entry name" value="5'-METHYLTHIOADENOSINE/S-ADENOSYLHOMOCYSTEINE NUCLEOSIDASE"/>
    <property type="match status" value="1"/>
</dbReference>
<evidence type="ECO:0000256" key="2">
    <source>
        <dbReference type="ARBA" id="ARBA00011974"/>
    </source>
</evidence>
<proteinExistence type="predicted"/>
<dbReference type="NCBIfam" id="TIGR01704">
    <property type="entry name" value="MTA_SAH-Nsdase"/>
    <property type="match status" value="1"/>
</dbReference>
<evidence type="ECO:0000313" key="8">
    <source>
        <dbReference type="Proteomes" id="UP000636458"/>
    </source>
</evidence>
<dbReference type="GO" id="GO:0019284">
    <property type="term" value="P:L-methionine salvage from S-adenosylmethionine"/>
    <property type="evidence" value="ECO:0007669"/>
    <property type="project" value="TreeGrafter"/>
</dbReference>
<evidence type="ECO:0000259" key="6">
    <source>
        <dbReference type="Pfam" id="PF01048"/>
    </source>
</evidence>
<dbReference type="Proteomes" id="UP000636458">
    <property type="component" value="Unassembled WGS sequence"/>
</dbReference>
<protein>
    <recommendedName>
        <fullName evidence="2">adenosylhomocysteine nucleosidase</fullName>
        <ecNumber evidence="2">3.2.2.9</ecNumber>
    </recommendedName>
</protein>
<keyword evidence="8" id="KW-1185">Reference proteome</keyword>
<dbReference type="RefSeq" id="WP_200556844.1">
    <property type="nucleotide sequence ID" value="NZ_JAEPES010000004.1"/>
</dbReference>
<evidence type="ECO:0000256" key="4">
    <source>
        <dbReference type="ARBA" id="ARBA00022801"/>
    </source>
</evidence>
<keyword evidence="4 7" id="KW-0378">Hydrolase</keyword>
<dbReference type="CDD" id="cd09008">
    <property type="entry name" value="MTAN"/>
    <property type="match status" value="1"/>
</dbReference>
<keyword evidence="5" id="KW-0486">Methionine biosynthesis</keyword>
<dbReference type="InterPro" id="IPR010049">
    <property type="entry name" value="MTA_SAH_Nsdase"/>
</dbReference>
<dbReference type="Gene3D" id="3.40.50.1580">
    <property type="entry name" value="Nucleoside phosphorylase domain"/>
    <property type="match status" value="1"/>
</dbReference>
<dbReference type="AlphaFoldDB" id="A0A934SP72"/>
<evidence type="ECO:0000256" key="5">
    <source>
        <dbReference type="ARBA" id="ARBA00023167"/>
    </source>
</evidence>
<dbReference type="SUPFAM" id="SSF53167">
    <property type="entry name" value="Purine and uridine phosphorylases"/>
    <property type="match status" value="1"/>
</dbReference>
<organism evidence="7 8">
    <name type="scientific">Lacisediminihabitans changchengi</name>
    <dbReference type="NCBI Taxonomy" id="2787634"/>
    <lineage>
        <taxon>Bacteria</taxon>
        <taxon>Bacillati</taxon>
        <taxon>Actinomycetota</taxon>
        <taxon>Actinomycetes</taxon>
        <taxon>Micrococcales</taxon>
        <taxon>Microbacteriaceae</taxon>
        <taxon>Lacisediminihabitans</taxon>
    </lineage>
</organism>
<dbReference type="GO" id="GO:0009164">
    <property type="term" value="P:nucleoside catabolic process"/>
    <property type="evidence" value="ECO:0007669"/>
    <property type="project" value="InterPro"/>
</dbReference>
<feature type="domain" description="Nucleoside phosphorylase" evidence="6">
    <location>
        <begin position="8"/>
        <end position="235"/>
    </location>
</feature>
<gene>
    <name evidence="7" type="primary">mtnN</name>
    <name evidence="7" type="ORF">IV501_13525</name>
</gene>
<dbReference type="GO" id="GO:0019509">
    <property type="term" value="P:L-methionine salvage from methylthioadenosine"/>
    <property type="evidence" value="ECO:0007669"/>
    <property type="project" value="InterPro"/>
</dbReference>
<dbReference type="GO" id="GO:0008930">
    <property type="term" value="F:methylthioadenosine nucleosidase activity"/>
    <property type="evidence" value="ECO:0007669"/>
    <property type="project" value="InterPro"/>
</dbReference>
<keyword evidence="3" id="KW-0028">Amino-acid biosynthesis</keyword>
<dbReference type="EC" id="3.2.2.9" evidence="2"/>
<comment type="pathway">
    <text evidence="1">Amino-acid biosynthesis; L-methionine biosynthesis via salvage pathway; S-methyl-5-thio-alpha-D-ribose 1-phosphate from S-methyl-5'-thioadenosine (hydrolase route): step 1/2.</text>
</comment>
<dbReference type="GO" id="GO:0005829">
    <property type="term" value="C:cytosol"/>
    <property type="evidence" value="ECO:0007669"/>
    <property type="project" value="TreeGrafter"/>
</dbReference>
<evidence type="ECO:0000256" key="3">
    <source>
        <dbReference type="ARBA" id="ARBA00022605"/>
    </source>
</evidence>
<name>A0A934SP72_9MICO</name>
<dbReference type="PANTHER" id="PTHR46832:SF1">
    <property type="entry name" value="5'-METHYLTHIOADENOSINE_S-ADENOSYLHOMOCYSTEINE NUCLEOSIDASE"/>
    <property type="match status" value="1"/>
</dbReference>
<dbReference type="EMBL" id="JAEPES010000004">
    <property type="protein sequence ID" value="MBK4348657.1"/>
    <property type="molecule type" value="Genomic_DNA"/>
</dbReference>